<dbReference type="InterPro" id="IPR004013">
    <property type="entry name" value="PHP_dom"/>
</dbReference>
<dbReference type="OrthoDB" id="9775255at2"/>
<feature type="domain" description="PHP" evidence="9">
    <location>
        <begin position="4"/>
        <end position="199"/>
    </location>
</feature>
<evidence type="ECO:0000313" key="10">
    <source>
        <dbReference type="EMBL" id="OEF98504.1"/>
    </source>
</evidence>
<dbReference type="GO" id="GO:0005737">
    <property type="term" value="C:cytoplasm"/>
    <property type="evidence" value="ECO:0007669"/>
    <property type="project" value="TreeGrafter"/>
</dbReference>
<evidence type="ECO:0000256" key="2">
    <source>
        <dbReference type="ARBA" id="ARBA00009152"/>
    </source>
</evidence>
<keyword evidence="11" id="KW-1185">Reference proteome</keyword>
<name>A0A1E5G6Y4_9FIRM</name>
<dbReference type="Gene3D" id="3.20.20.140">
    <property type="entry name" value="Metal-dependent hydrolases"/>
    <property type="match status" value="1"/>
</dbReference>
<dbReference type="SUPFAM" id="SSF89550">
    <property type="entry name" value="PHP domain-like"/>
    <property type="match status" value="1"/>
</dbReference>
<reference evidence="10 11" key="1">
    <citation type="submission" date="2016-09" db="EMBL/GenBank/DDBJ databases">
        <title>Draft genome sequence for the type strain of Desulfuribacillus alkaliarsenatis AHT28, an obligately anaerobic, sulfidogenic bacterium isolated from Russian soda lake sediments.</title>
        <authorList>
            <person name="Abin C.A."/>
            <person name="Hollibaugh J.T."/>
        </authorList>
    </citation>
    <scope>NUCLEOTIDE SEQUENCE [LARGE SCALE GENOMIC DNA]</scope>
    <source>
        <strain evidence="10 11">AHT28</strain>
    </source>
</reference>
<protein>
    <recommendedName>
        <fullName evidence="3 8">Histidinol-phosphatase</fullName>
        <shortName evidence="8">HolPase</shortName>
        <ecNumber evidence="3 8">3.1.3.15</ecNumber>
    </recommendedName>
</protein>
<dbReference type="PANTHER" id="PTHR21039:SF0">
    <property type="entry name" value="HISTIDINOL-PHOSPHATASE"/>
    <property type="match status" value="1"/>
</dbReference>
<dbReference type="Pfam" id="PF02811">
    <property type="entry name" value="PHP"/>
    <property type="match status" value="1"/>
</dbReference>
<evidence type="ECO:0000256" key="8">
    <source>
        <dbReference type="RuleBase" id="RU366003"/>
    </source>
</evidence>
<dbReference type="InterPro" id="IPR016195">
    <property type="entry name" value="Pol/histidinol_Pase-like"/>
</dbReference>
<dbReference type="AlphaFoldDB" id="A0A1E5G6Y4"/>
<keyword evidence="4 8" id="KW-0028">Amino-acid biosynthesis</keyword>
<dbReference type="PANTHER" id="PTHR21039">
    <property type="entry name" value="HISTIDINOL PHOSPHATASE-RELATED"/>
    <property type="match status" value="1"/>
</dbReference>
<dbReference type="EC" id="3.1.3.15" evidence="3 8"/>
<dbReference type="GO" id="GO:0004401">
    <property type="term" value="F:histidinol-phosphatase activity"/>
    <property type="evidence" value="ECO:0007669"/>
    <property type="project" value="UniProtKB-UniRule"/>
</dbReference>
<accession>A0A1E5G6Y4</accession>
<dbReference type="EMBL" id="MIJE01000001">
    <property type="protein sequence ID" value="OEF98504.1"/>
    <property type="molecule type" value="Genomic_DNA"/>
</dbReference>
<evidence type="ECO:0000313" key="11">
    <source>
        <dbReference type="Proteomes" id="UP000094296"/>
    </source>
</evidence>
<comment type="similarity">
    <text evidence="2 8">Belongs to the PHP hydrolase family. HisK subfamily.</text>
</comment>
<gene>
    <name evidence="10" type="ORF">BHF68_02185</name>
</gene>
<proteinExistence type="inferred from homology"/>
<dbReference type="GO" id="GO:0000105">
    <property type="term" value="P:L-histidine biosynthetic process"/>
    <property type="evidence" value="ECO:0007669"/>
    <property type="project" value="UniProtKB-UniRule"/>
</dbReference>
<dbReference type="NCBIfam" id="TIGR01856">
    <property type="entry name" value="hisJ_fam"/>
    <property type="match status" value="1"/>
</dbReference>
<sequence>MLTDYHVHVERGKYQLEWLQKFIDKAKEEGITELGISEHAYRFKETKEILYNPWIAKRQTESIDEYLDMLFTARENGINIKVGIEMDYIPGKEEAIQNFLEKYPWDYVIGSIHWIDQWGFDLSEMKDEWSKRNVTDVYKVYFETLLKLTESKLFDIVGHFDVIKIFGHVPEMRDDLFQLIDQVIDSIATNNLVVEVSTAGYRKPVRELYPKPEWLSKFYEKDIPICLSSDAHTPEDVGSGYEDVIPLIAEVGYDKLAIFNKRKYQLLNFR</sequence>
<dbReference type="Proteomes" id="UP000094296">
    <property type="component" value="Unassembled WGS sequence"/>
</dbReference>
<evidence type="ECO:0000256" key="6">
    <source>
        <dbReference type="ARBA" id="ARBA00023102"/>
    </source>
</evidence>
<dbReference type="CDD" id="cd12110">
    <property type="entry name" value="PHP_HisPPase_Hisj_like"/>
    <property type="match status" value="1"/>
</dbReference>
<evidence type="ECO:0000256" key="7">
    <source>
        <dbReference type="ARBA" id="ARBA00049158"/>
    </source>
</evidence>
<dbReference type="NCBIfam" id="NF005596">
    <property type="entry name" value="PRK07328.1"/>
    <property type="match status" value="1"/>
</dbReference>
<keyword evidence="5 8" id="KW-0378">Hydrolase</keyword>
<dbReference type="InterPro" id="IPR010140">
    <property type="entry name" value="Histidinol_P_phosphatase_HisJ"/>
</dbReference>
<evidence type="ECO:0000256" key="5">
    <source>
        <dbReference type="ARBA" id="ARBA00022801"/>
    </source>
</evidence>
<dbReference type="RefSeq" id="WP_069641996.1">
    <property type="nucleotide sequence ID" value="NZ_MIJE01000001.1"/>
</dbReference>
<evidence type="ECO:0000256" key="1">
    <source>
        <dbReference type="ARBA" id="ARBA00004970"/>
    </source>
</evidence>
<evidence type="ECO:0000256" key="4">
    <source>
        <dbReference type="ARBA" id="ARBA00022605"/>
    </source>
</evidence>
<evidence type="ECO:0000256" key="3">
    <source>
        <dbReference type="ARBA" id="ARBA00013085"/>
    </source>
</evidence>
<organism evidence="10 11">
    <name type="scientific">Desulfuribacillus alkaliarsenatis</name>
    <dbReference type="NCBI Taxonomy" id="766136"/>
    <lineage>
        <taxon>Bacteria</taxon>
        <taxon>Bacillati</taxon>
        <taxon>Bacillota</taxon>
        <taxon>Desulfuribacillia</taxon>
        <taxon>Desulfuribacillales</taxon>
        <taxon>Desulfuribacillaceae</taxon>
        <taxon>Desulfuribacillus</taxon>
    </lineage>
</organism>
<evidence type="ECO:0000259" key="9">
    <source>
        <dbReference type="Pfam" id="PF02811"/>
    </source>
</evidence>
<comment type="catalytic activity">
    <reaction evidence="7 8">
        <text>L-histidinol phosphate + H2O = L-histidinol + phosphate</text>
        <dbReference type="Rhea" id="RHEA:14465"/>
        <dbReference type="ChEBI" id="CHEBI:15377"/>
        <dbReference type="ChEBI" id="CHEBI:43474"/>
        <dbReference type="ChEBI" id="CHEBI:57699"/>
        <dbReference type="ChEBI" id="CHEBI:57980"/>
        <dbReference type="EC" id="3.1.3.15"/>
    </reaction>
</comment>
<dbReference type="STRING" id="766136.BHF68_02185"/>
<comment type="pathway">
    <text evidence="1 8">Amino-acid biosynthesis; L-histidine biosynthesis; L-histidine from 5-phospho-alpha-D-ribose 1-diphosphate: step 8/9.</text>
</comment>
<keyword evidence="6 8" id="KW-0368">Histidine biosynthesis</keyword>
<dbReference type="UniPathway" id="UPA00031">
    <property type="reaction ID" value="UER00013"/>
</dbReference>
<comment type="caution">
    <text evidence="10">The sequence shown here is derived from an EMBL/GenBank/DDBJ whole genome shotgun (WGS) entry which is preliminary data.</text>
</comment>